<reference evidence="2" key="1">
    <citation type="submission" date="2018-02" db="EMBL/GenBank/DDBJ databases">
        <title>Rhizophora mucronata_Transcriptome.</title>
        <authorList>
            <person name="Meera S.P."/>
            <person name="Sreeshan A."/>
            <person name="Augustine A."/>
        </authorList>
    </citation>
    <scope>NUCLEOTIDE SEQUENCE</scope>
    <source>
        <tissue evidence="2">Leaf</tissue>
    </source>
</reference>
<evidence type="ECO:0000313" key="2">
    <source>
        <dbReference type="EMBL" id="MBX02773.1"/>
    </source>
</evidence>
<keyword evidence="1" id="KW-1133">Transmembrane helix</keyword>
<feature type="transmembrane region" description="Helical" evidence="1">
    <location>
        <begin position="6"/>
        <end position="25"/>
    </location>
</feature>
<proteinExistence type="predicted"/>
<name>A0A2P2KAL5_RHIMU</name>
<dbReference type="AlphaFoldDB" id="A0A2P2KAL5"/>
<sequence>MDAGSPLLGFAIVLCGFFNVFIIYLKNLLGFLAFSNFLDLKVQSVRLR</sequence>
<keyword evidence="2" id="KW-0830">Ubiquinone</keyword>
<evidence type="ECO:0000256" key="1">
    <source>
        <dbReference type="SAM" id="Phobius"/>
    </source>
</evidence>
<dbReference type="EMBL" id="GGEC01022289">
    <property type="protein sequence ID" value="MBX02773.1"/>
    <property type="molecule type" value="Transcribed_RNA"/>
</dbReference>
<organism evidence="2">
    <name type="scientific">Rhizophora mucronata</name>
    <name type="common">Asiatic mangrove</name>
    <dbReference type="NCBI Taxonomy" id="61149"/>
    <lineage>
        <taxon>Eukaryota</taxon>
        <taxon>Viridiplantae</taxon>
        <taxon>Streptophyta</taxon>
        <taxon>Embryophyta</taxon>
        <taxon>Tracheophyta</taxon>
        <taxon>Spermatophyta</taxon>
        <taxon>Magnoliopsida</taxon>
        <taxon>eudicotyledons</taxon>
        <taxon>Gunneridae</taxon>
        <taxon>Pentapetalae</taxon>
        <taxon>rosids</taxon>
        <taxon>fabids</taxon>
        <taxon>Malpighiales</taxon>
        <taxon>Rhizophoraceae</taxon>
        <taxon>Rhizophora</taxon>
    </lineage>
</organism>
<keyword evidence="1" id="KW-0812">Transmembrane</keyword>
<keyword evidence="1" id="KW-0472">Membrane</keyword>
<accession>A0A2P2KAL5</accession>
<protein>
    <submittedName>
        <fullName evidence="2">NADH dehydrogenase ubiquinone iron-sulfur protein 6</fullName>
    </submittedName>
</protein>